<dbReference type="RefSeq" id="WP_115537225.1">
    <property type="nucleotide sequence ID" value="NZ_QRGA01000021.1"/>
</dbReference>
<accession>A0A3D8JQ13</accession>
<sequence length="617" mass="67967">MDDYPDPEDLLPFYERELALLRREMREFSERYPGAAAKLGISGEHCDDPHVERLLQSAALSNARAAARIDDDYPEVPTAMLERLHPEILRPFPACSIAQIQSVPDPSREAQTIAGGTEFASHHGKYRFRSAYDVKLAPLSIAQVRYEPVAVAPRNVVLPDRALGLLSVTFEAPVGQAGFAAIPDLVRLYLDGAPQVVAALIDSLLLRAIAAFVDVDSRGQWKALEAVPVAAAGFDSADSVFGRGPERQLPLRLLLEYFAFPERFRFVDVDFAMLRQALQGDTRSGTTATLHLAIAGVHHDSQIAQRLSAVTIRNLKLFCTPVVNLFRRDVEPGERIEVPGHSGPWYQVVPSGVTAVADTEVWSIDEVRLNTGGASDSEVIEPLHGLGHRKYYGAPAWELVRDGRAARDDPGRETALVLRKLEGDAVQVDPKQLAIKVTCTNRNLPADMPIGTSDSDLEALDAEIKCPIVLLQEPTQSRWPKAQDGYWWQLLSQLTPHVFRLDPLGLKVLKELFRQFAAHAGRRAAHIEGMASLRWRSVMLWTTVAGIGSLERGIEITLALDEQRFESDGISPFIGVMDRFFASYAEINSSIQLVAVSARTGAVLCECAPRDGRLPMV</sequence>
<dbReference type="InterPro" id="IPR010272">
    <property type="entry name" value="T6SS_TssF"/>
</dbReference>
<dbReference type="PANTHER" id="PTHR35370:SF1">
    <property type="entry name" value="TYPE VI SECRETION SYSTEM COMPONENT TSSF1"/>
    <property type="match status" value="1"/>
</dbReference>
<dbReference type="PIRSF" id="PIRSF028304">
    <property type="entry name" value="UCP028304"/>
    <property type="match status" value="1"/>
</dbReference>
<comment type="caution">
    <text evidence="1">The sequence shown here is derived from an EMBL/GenBank/DDBJ whole genome shotgun (WGS) entry which is preliminary data.</text>
</comment>
<dbReference type="Pfam" id="PF05947">
    <property type="entry name" value="T6SS_TssF"/>
    <property type="match status" value="1"/>
</dbReference>
<protein>
    <submittedName>
        <fullName evidence="1">Type VI secretion system baseplate subunit TssF</fullName>
    </submittedName>
</protein>
<dbReference type="OrthoDB" id="9763676at2"/>
<proteinExistence type="predicted"/>
<keyword evidence="2" id="KW-1185">Reference proteome</keyword>
<organism evidence="1 2">
    <name type="scientific">Trinickia dinghuensis</name>
    <dbReference type="NCBI Taxonomy" id="2291023"/>
    <lineage>
        <taxon>Bacteria</taxon>
        <taxon>Pseudomonadati</taxon>
        <taxon>Pseudomonadota</taxon>
        <taxon>Betaproteobacteria</taxon>
        <taxon>Burkholderiales</taxon>
        <taxon>Burkholderiaceae</taxon>
        <taxon>Trinickia</taxon>
    </lineage>
</organism>
<dbReference type="EMBL" id="QRGA01000021">
    <property type="protein sequence ID" value="RDU95213.1"/>
    <property type="molecule type" value="Genomic_DNA"/>
</dbReference>
<dbReference type="Proteomes" id="UP000256838">
    <property type="component" value="Unassembled WGS sequence"/>
</dbReference>
<evidence type="ECO:0000313" key="2">
    <source>
        <dbReference type="Proteomes" id="UP000256838"/>
    </source>
</evidence>
<dbReference type="AlphaFoldDB" id="A0A3D8JQ13"/>
<dbReference type="PANTHER" id="PTHR35370">
    <property type="entry name" value="CYTOPLASMIC PROTEIN-RELATED-RELATED"/>
    <property type="match status" value="1"/>
</dbReference>
<name>A0A3D8JQ13_9BURK</name>
<evidence type="ECO:0000313" key="1">
    <source>
        <dbReference type="EMBL" id="RDU95213.1"/>
    </source>
</evidence>
<gene>
    <name evidence="1" type="primary">vasA</name>
    <name evidence="1" type="ORF">DWV00_29945</name>
</gene>
<reference evidence="1 2" key="1">
    <citation type="submission" date="2018-08" db="EMBL/GenBank/DDBJ databases">
        <title>Paraburkholderia sp. DHOM06 isolated from forest soil.</title>
        <authorList>
            <person name="Gao Z.-H."/>
            <person name="Qiu L.-H."/>
        </authorList>
    </citation>
    <scope>NUCLEOTIDE SEQUENCE [LARGE SCALE GENOMIC DNA]</scope>
    <source>
        <strain evidence="1 2">DHOM06</strain>
    </source>
</reference>
<dbReference type="NCBIfam" id="TIGR03359">
    <property type="entry name" value="VI_chp_6"/>
    <property type="match status" value="1"/>
</dbReference>